<name>A0A1I0K2J6_9BACT</name>
<feature type="compositionally biased region" description="Polar residues" evidence="1">
    <location>
        <begin position="11"/>
        <end position="22"/>
    </location>
</feature>
<feature type="domain" description="CARDB" evidence="2">
    <location>
        <begin position="776"/>
        <end position="889"/>
    </location>
</feature>
<protein>
    <submittedName>
        <fullName evidence="3">CARDB protein</fullName>
    </submittedName>
</protein>
<evidence type="ECO:0000259" key="2">
    <source>
        <dbReference type="Pfam" id="PF07705"/>
    </source>
</evidence>
<gene>
    <name evidence="3" type="ORF">SAMN05443639_10919</name>
</gene>
<feature type="domain" description="CARDB" evidence="2">
    <location>
        <begin position="27"/>
        <end position="140"/>
    </location>
</feature>
<feature type="region of interest" description="Disordered" evidence="1">
    <location>
        <begin position="1"/>
        <end position="22"/>
    </location>
</feature>
<feature type="domain" description="CARDB" evidence="2">
    <location>
        <begin position="652"/>
        <end position="765"/>
    </location>
</feature>
<proteinExistence type="predicted"/>
<dbReference type="InterPro" id="IPR011635">
    <property type="entry name" value="CARDB"/>
</dbReference>
<feature type="domain" description="CARDB" evidence="2">
    <location>
        <begin position="403"/>
        <end position="516"/>
    </location>
</feature>
<keyword evidence="4" id="KW-1185">Reference proteome</keyword>
<reference evidence="4" key="1">
    <citation type="submission" date="2016-10" db="EMBL/GenBank/DDBJ databases">
        <authorList>
            <person name="Varghese N."/>
            <person name="Submissions S."/>
        </authorList>
    </citation>
    <scope>NUCLEOTIDE SEQUENCE [LARGE SCALE GENOMIC DNA]</scope>
    <source>
        <strain evidence="4">DSM 16858</strain>
    </source>
</reference>
<evidence type="ECO:0000313" key="3">
    <source>
        <dbReference type="EMBL" id="SEU17964.1"/>
    </source>
</evidence>
<sequence>MTAVGCGTGASPESSLATQQQALEEGPDFVVSAVTGPTSAPLGQSISASVTVCNQGTQSDSTWVEVFLSTDTVISPPVPPAPPTDLLLGGSHTDYLVPGQCQTLSISGTSWGISQGAYYLGAVADPQNSRFERIENNNSLAGSRIGIGNGADFVVSAVNGPSSAQPGQTLTTSVTVCNQGTQSDSTRVEAFLSTDAIISPPWPPGAPGSSTDLLVGSAHTDSLMPGQCQTLSLRGSLWNLPQGVFYLGAVVDPYGDRTELIEDNNSLAGSRIGIGNGADFVVSAVTGPKSAQLGQTLTTSVTVCNQGTQSDSTRVEAFLSTDAIISPPVPPSPSADIPIGDAHTDDLHPGQCQTLSIMGSPWNLPSSGVYYLGAVADPHNERLELIDDNNSLAGSRIGIGNGADFVVSAVTGPKSAQRNQPFTTSVTVCNQGTQSDSTRVETFLSTDALISPPVPPGPPTDIPLGSAYTDYLFPGQCQTLSIPSSSWGPPQGAYYLGAVVDPQNDRTELIEDNNSLAGSRIGIGEGADFVVTAVTGPASTQQGQPITTSVTVCNQGTQSNSTWVEVFLSADTVIAPPVPPMFSTDFPFGGAPTDPLFPGQCQTLSIPSPSWGGPSQGAYYLGAVVDPQNDRTELIEDNNSLAGSRIGIGNGADFVVTAVTGPKSTQQGQPITTSVTVCNQGTQSDSTWVEVFLSADTVITPAQPPVITPDFPLGGTSTDFLAPGQCQTLSIPSSSWGPPQGAYYLGAVVDPQNDRTELIEDNNSLAGSRIGIGNGADFIVTAVTGPKSTQQGQPITTSVTVCNQGTQSDSTWVEVFLSADTVITPAQPPVVTPDFPLGGTSTDFLAPGQCQTLSVSGPAWSPTPGAYYLGAVVDPQNDWPELIKDNNTLVGSRIGIGSRADFLVTAITGPKSAQEGQSITTSVTVCNQGTQGDSTQVEVVLSADTLISASPPYAPSADFPLGSASTNFLAPGQCQTLSVSGAAWSPSPGVAPYLGAVVDPEDDRLELIEDNNTLAGSRIGIGSRPDFVVSTVTGPASASQSKSITASVTVCNQGTQRNSTQVDVFLSSDKIITPPSPATSPMLRDHFVGGVNTATLGPGQCQTLSVQGPVSVPSVGAYYWGAVADPQNYQPELMEDNNAKAGSRISITP</sequence>
<dbReference type="InterPro" id="IPR013783">
    <property type="entry name" value="Ig-like_fold"/>
</dbReference>
<organism evidence="3 4">
    <name type="scientific">Stigmatella erecta</name>
    <dbReference type="NCBI Taxonomy" id="83460"/>
    <lineage>
        <taxon>Bacteria</taxon>
        <taxon>Pseudomonadati</taxon>
        <taxon>Myxococcota</taxon>
        <taxon>Myxococcia</taxon>
        <taxon>Myxococcales</taxon>
        <taxon>Cystobacterineae</taxon>
        <taxon>Archangiaceae</taxon>
        <taxon>Stigmatella</taxon>
    </lineage>
</organism>
<feature type="domain" description="CARDB" evidence="2">
    <location>
        <begin position="900"/>
        <end position="1014"/>
    </location>
</feature>
<dbReference type="Proteomes" id="UP000199181">
    <property type="component" value="Unassembled WGS sequence"/>
</dbReference>
<accession>A0A1I0K2J6</accession>
<dbReference type="RefSeq" id="WP_093522196.1">
    <property type="nucleotide sequence ID" value="NZ_FOIJ01000009.1"/>
</dbReference>
<evidence type="ECO:0000313" key="4">
    <source>
        <dbReference type="Proteomes" id="UP000199181"/>
    </source>
</evidence>
<dbReference type="Gene3D" id="2.60.40.10">
    <property type="entry name" value="Immunoglobulins"/>
    <property type="match status" value="9"/>
</dbReference>
<dbReference type="AlphaFoldDB" id="A0A1I0K2J6"/>
<evidence type="ECO:0000256" key="1">
    <source>
        <dbReference type="SAM" id="MobiDB-lite"/>
    </source>
</evidence>
<feature type="domain" description="CARDB" evidence="2">
    <location>
        <begin position="1024"/>
        <end position="1140"/>
    </location>
</feature>
<feature type="domain" description="CARDB" evidence="2">
    <location>
        <begin position="278"/>
        <end position="392"/>
    </location>
</feature>
<dbReference type="Pfam" id="PF07705">
    <property type="entry name" value="CARDB"/>
    <property type="match status" value="8"/>
</dbReference>
<dbReference type="EMBL" id="FOIJ01000009">
    <property type="protein sequence ID" value="SEU17964.1"/>
    <property type="molecule type" value="Genomic_DNA"/>
</dbReference>
<feature type="domain" description="CARDB" evidence="2">
    <location>
        <begin position="527"/>
        <end position="641"/>
    </location>
</feature>